<name>A0A8S5T5Y2_9CAUD</name>
<evidence type="ECO:0000313" key="1">
    <source>
        <dbReference type="EMBL" id="DAF58178.1"/>
    </source>
</evidence>
<proteinExistence type="predicted"/>
<dbReference type="EMBL" id="BK032747">
    <property type="protein sequence ID" value="DAF58178.1"/>
    <property type="molecule type" value="Genomic_DNA"/>
</dbReference>
<reference evidence="1" key="1">
    <citation type="journal article" date="2021" name="Proc. Natl. Acad. Sci. U.S.A.">
        <title>A Catalog of Tens of Thousands of Viruses from Human Metagenomes Reveals Hidden Associations with Chronic Diseases.</title>
        <authorList>
            <person name="Tisza M.J."/>
            <person name="Buck C.B."/>
        </authorList>
    </citation>
    <scope>NUCLEOTIDE SEQUENCE</scope>
    <source>
        <strain evidence="1">Ctn8e14</strain>
    </source>
</reference>
<protein>
    <submittedName>
        <fullName evidence="1">Uncharacterized protein</fullName>
    </submittedName>
</protein>
<organism evidence="1">
    <name type="scientific">Siphoviridae sp. ctn8e14</name>
    <dbReference type="NCBI Taxonomy" id="2827936"/>
    <lineage>
        <taxon>Viruses</taxon>
        <taxon>Duplodnaviria</taxon>
        <taxon>Heunggongvirae</taxon>
        <taxon>Uroviricota</taxon>
        <taxon>Caudoviricetes</taxon>
    </lineage>
</organism>
<accession>A0A8S5T5Y2</accession>
<sequence length="31" mass="3320">MEGVLNRMCAKTILLTVFCMKGGDAIGGFSR</sequence>